<dbReference type="AlphaFoldDB" id="A0A0F8WV74"/>
<protein>
    <submittedName>
        <fullName evidence="1">Uncharacterized protein</fullName>
    </submittedName>
</protein>
<organism evidence="1">
    <name type="scientific">marine sediment metagenome</name>
    <dbReference type="NCBI Taxonomy" id="412755"/>
    <lineage>
        <taxon>unclassified sequences</taxon>
        <taxon>metagenomes</taxon>
        <taxon>ecological metagenomes</taxon>
    </lineage>
</organism>
<sequence>EQRNRTSNLLLVKQPLYQIELVPRGTPDRIRTCNNTASKAVALSIELQELVGSEGIEPSFFGLRGRCCTA</sequence>
<proteinExistence type="predicted"/>
<comment type="caution">
    <text evidence="1">The sequence shown here is derived from an EMBL/GenBank/DDBJ whole genome shotgun (WGS) entry which is preliminary data.</text>
</comment>
<reference evidence="1" key="1">
    <citation type="journal article" date="2015" name="Nature">
        <title>Complex archaea that bridge the gap between prokaryotes and eukaryotes.</title>
        <authorList>
            <person name="Spang A."/>
            <person name="Saw J.H."/>
            <person name="Jorgensen S.L."/>
            <person name="Zaremba-Niedzwiedzka K."/>
            <person name="Martijn J."/>
            <person name="Lind A.E."/>
            <person name="van Eijk R."/>
            <person name="Schleper C."/>
            <person name="Guy L."/>
            <person name="Ettema T.J."/>
        </authorList>
    </citation>
    <scope>NUCLEOTIDE SEQUENCE</scope>
</reference>
<name>A0A0F8WV74_9ZZZZ</name>
<dbReference type="EMBL" id="LAZR01062821">
    <property type="protein sequence ID" value="KKK60737.1"/>
    <property type="molecule type" value="Genomic_DNA"/>
</dbReference>
<feature type="non-terminal residue" evidence="1">
    <location>
        <position position="1"/>
    </location>
</feature>
<evidence type="ECO:0000313" key="1">
    <source>
        <dbReference type="EMBL" id="KKK60737.1"/>
    </source>
</evidence>
<gene>
    <name evidence="1" type="ORF">LCGC14_3021370</name>
</gene>
<accession>A0A0F8WV74</accession>